<accession>A0A4U1EZ75</accession>
<gene>
    <name evidence="1" type="ORF">EI555_015105</name>
</gene>
<dbReference type="AlphaFoldDB" id="A0A4U1EZ75"/>
<evidence type="ECO:0000313" key="2">
    <source>
        <dbReference type="Proteomes" id="UP000308365"/>
    </source>
</evidence>
<organism evidence="1 2">
    <name type="scientific">Monodon monoceros</name>
    <name type="common">Narwhal</name>
    <name type="synonym">Ceratodon monodon</name>
    <dbReference type="NCBI Taxonomy" id="40151"/>
    <lineage>
        <taxon>Eukaryota</taxon>
        <taxon>Metazoa</taxon>
        <taxon>Chordata</taxon>
        <taxon>Craniata</taxon>
        <taxon>Vertebrata</taxon>
        <taxon>Euteleostomi</taxon>
        <taxon>Mammalia</taxon>
        <taxon>Eutheria</taxon>
        <taxon>Laurasiatheria</taxon>
        <taxon>Artiodactyla</taxon>
        <taxon>Whippomorpha</taxon>
        <taxon>Cetacea</taxon>
        <taxon>Odontoceti</taxon>
        <taxon>Monodontidae</taxon>
        <taxon>Monodon</taxon>
    </lineage>
</organism>
<comment type="caution">
    <text evidence="1">The sequence shown here is derived from an EMBL/GenBank/DDBJ whole genome shotgun (WGS) entry which is preliminary data.</text>
</comment>
<evidence type="ECO:0000313" key="1">
    <source>
        <dbReference type="EMBL" id="TKC41807.1"/>
    </source>
</evidence>
<sequence>MSSPSATFSASTLGVGPFPGDIASAPSGVSGGAVLALLPRRPGPGR</sequence>
<proteinExistence type="predicted"/>
<protein>
    <submittedName>
        <fullName evidence="1">Uncharacterized protein</fullName>
    </submittedName>
</protein>
<name>A0A4U1EZ75_MONMO</name>
<dbReference type="EMBL" id="RWIC01000604">
    <property type="protein sequence ID" value="TKC41807.1"/>
    <property type="molecule type" value="Genomic_DNA"/>
</dbReference>
<reference evidence="2" key="1">
    <citation type="journal article" date="2019" name="IScience">
        <title>Narwhal Genome Reveals Long-Term Low Genetic Diversity despite Current Large Abundance Size.</title>
        <authorList>
            <person name="Westbury M.V."/>
            <person name="Petersen B."/>
            <person name="Garde E."/>
            <person name="Heide-Jorgensen M.P."/>
            <person name="Lorenzen E.D."/>
        </authorList>
    </citation>
    <scope>NUCLEOTIDE SEQUENCE [LARGE SCALE GENOMIC DNA]</scope>
</reference>
<dbReference type="Proteomes" id="UP000308365">
    <property type="component" value="Unassembled WGS sequence"/>
</dbReference>